<protein>
    <recommendedName>
        <fullName evidence="3">DUF4015 domain-containing protein</fullName>
    </recommendedName>
</protein>
<dbReference type="Proteomes" id="UP001596028">
    <property type="component" value="Unassembled WGS sequence"/>
</dbReference>
<gene>
    <name evidence="1" type="ORF">ACFO3S_10390</name>
</gene>
<evidence type="ECO:0000313" key="2">
    <source>
        <dbReference type="Proteomes" id="UP001596028"/>
    </source>
</evidence>
<dbReference type="EMBL" id="JBHSEP010000006">
    <property type="protein sequence ID" value="MFC4598643.1"/>
    <property type="molecule type" value="Genomic_DNA"/>
</dbReference>
<comment type="caution">
    <text evidence="1">The sequence shown here is derived from an EMBL/GenBank/DDBJ whole genome shotgun (WGS) entry which is preliminary data.</text>
</comment>
<proteinExistence type="predicted"/>
<reference evidence="2" key="1">
    <citation type="journal article" date="2019" name="Int. J. Syst. Evol. Microbiol.">
        <title>The Global Catalogue of Microorganisms (GCM) 10K type strain sequencing project: providing services to taxonomists for standard genome sequencing and annotation.</title>
        <authorList>
            <consortium name="The Broad Institute Genomics Platform"/>
            <consortium name="The Broad Institute Genome Sequencing Center for Infectious Disease"/>
            <person name="Wu L."/>
            <person name="Ma J."/>
        </authorList>
    </citation>
    <scope>NUCLEOTIDE SEQUENCE [LARGE SCALE GENOMIC DNA]</scope>
    <source>
        <strain evidence="2">CCUG 49571</strain>
    </source>
</reference>
<dbReference type="Gene3D" id="3.20.20.80">
    <property type="entry name" value="Glycosidases"/>
    <property type="match status" value="1"/>
</dbReference>
<dbReference type="RefSeq" id="WP_378095111.1">
    <property type="nucleotide sequence ID" value="NZ_JBHSEP010000006.1"/>
</dbReference>
<evidence type="ECO:0008006" key="3">
    <source>
        <dbReference type="Google" id="ProtNLM"/>
    </source>
</evidence>
<evidence type="ECO:0000313" key="1">
    <source>
        <dbReference type="EMBL" id="MFC4598643.1"/>
    </source>
</evidence>
<sequence>MAGIHLHPHDITDEGPGRILQRIGRMGKVDYLFPEVNTIFERNPYPSGRLPHNPVREFVQGYGTLHVRANPESVYPALRQRVDETMLSGDADPLAQLKEAVEGTDYRTIPWVNLLNGHFEGNIADNGVVDFRGRPVEHWLCPNGPDVVPMWSAMLAEIAKRYGYKTYLIDRIRYPDWAGLEVRPSGLFSCFCPNCVDKMAAEGIATIRLLEEMQQVAALLREESFMSAVDLMEQSERIRQWVRFRQDSVSGFVERLAASTAALDPSIRLWLDLWPPSYSWLLGQDYARLTRSSDALKHFPYHKLGGGADVQGFIDYFARKPEKQEEAFRAFLKFFALDYELSYSEFRQKGYPIEFVRNENDKARKLSAPGTTIFSGVQMWNLSSDELKLAIQAARTSEADDLLYYCYGWADEELFDAVGETDGGQDHRIR</sequence>
<keyword evidence="2" id="KW-1185">Reference proteome</keyword>
<accession>A0ABV9FC93</accession>
<organism evidence="1 2">
    <name type="scientific">Cohnella hongkongensis</name>
    <dbReference type="NCBI Taxonomy" id="178337"/>
    <lineage>
        <taxon>Bacteria</taxon>
        <taxon>Bacillati</taxon>
        <taxon>Bacillota</taxon>
        <taxon>Bacilli</taxon>
        <taxon>Bacillales</taxon>
        <taxon>Paenibacillaceae</taxon>
        <taxon>Cohnella</taxon>
    </lineage>
</organism>
<name>A0ABV9FC93_9BACL</name>